<dbReference type="Gene3D" id="1.10.287.1490">
    <property type="match status" value="1"/>
</dbReference>
<feature type="coiled-coil region" evidence="1">
    <location>
        <begin position="46"/>
        <end position="115"/>
    </location>
</feature>
<dbReference type="Proteomes" id="UP000887563">
    <property type="component" value="Unplaced"/>
</dbReference>
<evidence type="ECO:0000256" key="1">
    <source>
        <dbReference type="SAM" id="Coils"/>
    </source>
</evidence>
<reference evidence="3" key="1">
    <citation type="submission" date="2022-11" db="UniProtKB">
        <authorList>
            <consortium name="WormBaseParasite"/>
        </authorList>
    </citation>
    <scope>IDENTIFICATION</scope>
</reference>
<evidence type="ECO:0000313" key="2">
    <source>
        <dbReference type="Proteomes" id="UP000887563"/>
    </source>
</evidence>
<keyword evidence="2" id="KW-1185">Reference proteome</keyword>
<protein>
    <submittedName>
        <fullName evidence="3">Uncharacterized protein</fullName>
    </submittedName>
</protein>
<dbReference type="WBParaSite" id="Minc3s00327g10288">
    <property type="protein sequence ID" value="Minc3s00327g10288"/>
    <property type="gene ID" value="Minc3s00327g10288"/>
</dbReference>
<evidence type="ECO:0000313" key="3">
    <source>
        <dbReference type="WBParaSite" id="Minc3s00327g10288"/>
    </source>
</evidence>
<keyword evidence="1" id="KW-0175">Coiled coil</keyword>
<dbReference type="AlphaFoldDB" id="A0A914L7V9"/>
<feature type="coiled-coil region" evidence="1">
    <location>
        <begin position="332"/>
        <end position="457"/>
    </location>
</feature>
<accession>A0A914L7V9</accession>
<sequence length="608" mass="70956">MSTKDSAEFDESNPEEIKEEFKRLKALLKSEASKNTKLATDLEQFRALYEREHRKYQQVSRDYEQEMEKRDRQLEKREQEIFELEEHRQRLLTNNENVKSEVTALNQQNRSLTEKLCNVQKQLLEERNKSLPNPVGNETALFEAENKVEELKATIVIDGKDRVEKDLALLHKKHAQLQKDYNRVSKIAYTNSMSNSISRDGYKLQGPTLLNVVDLIYVNKSEASKNTKLATDLEQFRALYEREHRKYQQVSRDYEVEMEKRDRQLEKREQEIFELEEHRQRLLTNNENLKSEVAALNQQNRSLTEKLCNVQKQLLEERNKSLPNPVANETALFEAENKVEELKATIASMKAEVSRLLTTNFDLDDRAKQLEAELTKAATDQESMRALIKCQQTDLENSREKIQELEVEVHQLNSQIAGDMPVAAKGNSLFAEVIDGKDRVEKDLALLHKKHAQLQKDYNRVSKIAYTNSMSNSISRDGYKLQGPTLSVFKMANSELSIRLDEKMRLIEKCHALEDAERKNVIKFAKENPADFNIFQEHLNSMVVRDKQRLERRVINLELREREFLDAISFEKARSSSVPQLEHKLQQCERLLANYETAQLRLDDDEGI</sequence>
<organism evidence="2 3">
    <name type="scientific">Meloidogyne incognita</name>
    <name type="common">Southern root-knot nematode worm</name>
    <name type="synonym">Oxyuris incognita</name>
    <dbReference type="NCBI Taxonomy" id="6306"/>
    <lineage>
        <taxon>Eukaryota</taxon>
        <taxon>Metazoa</taxon>
        <taxon>Ecdysozoa</taxon>
        <taxon>Nematoda</taxon>
        <taxon>Chromadorea</taxon>
        <taxon>Rhabditida</taxon>
        <taxon>Tylenchina</taxon>
        <taxon>Tylenchomorpha</taxon>
        <taxon>Tylenchoidea</taxon>
        <taxon>Meloidogynidae</taxon>
        <taxon>Meloidogyninae</taxon>
        <taxon>Meloidogyne</taxon>
        <taxon>Meloidogyne incognita group</taxon>
    </lineage>
</organism>
<feature type="coiled-coil region" evidence="1">
    <location>
        <begin position="547"/>
        <end position="601"/>
    </location>
</feature>
<proteinExistence type="predicted"/>
<feature type="coiled-coil region" evidence="1">
    <location>
        <begin position="251"/>
        <end position="306"/>
    </location>
</feature>
<name>A0A914L7V9_MELIC</name>